<dbReference type="Proteomes" id="UP001634394">
    <property type="component" value="Unassembled WGS sequence"/>
</dbReference>
<keyword evidence="1" id="KW-0472">Membrane</keyword>
<dbReference type="InterPro" id="IPR013151">
    <property type="entry name" value="Immunoglobulin_dom"/>
</dbReference>
<organism evidence="4 5">
    <name type="scientific">Sinanodonta woodiana</name>
    <name type="common">Chinese pond mussel</name>
    <name type="synonym">Anodonta woodiana</name>
    <dbReference type="NCBI Taxonomy" id="1069815"/>
    <lineage>
        <taxon>Eukaryota</taxon>
        <taxon>Metazoa</taxon>
        <taxon>Spiralia</taxon>
        <taxon>Lophotrochozoa</taxon>
        <taxon>Mollusca</taxon>
        <taxon>Bivalvia</taxon>
        <taxon>Autobranchia</taxon>
        <taxon>Heteroconchia</taxon>
        <taxon>Palaeoheterodonta</taxon>
        <taxon>Unionida</taxon>
        <taxon>Unionoidea</taxon>
        <taxon>Unionidae</taxon>
        <taxon>Unioninae</taxon>
        <taxon>Sinanodonta</taxon>
    </lineage>
</organism>
<dbReference type="SMART" id="SM00408">
    <property type="entry name" value="IGc2"/>
    <property type="match status" value="4"/>
</dbReference>
<reference evidence="4 5" key="1">
    <citation type="submission" date="2024-11" db="EMBL/GenBank/DDBJ databases">
        <title>Chromosome-level genome assembly of the freshwater bivalve Anodonta woodiana.</title>
        <authorList>
            <person name="Chen X."/>
        </authorList>
    </citation>
    <scope>NUCLEOTIDE SEQUENCE [LARGE SCALE GENOMIC DNA]</scope>
    <source>
        <strain evidence="4">MN2024</strain>
        <tissue evidence="4">Gills</tissue>
    </source>
</reference>
<dbReference type="InterPro" id="IPR003599">
    <property type="entry name" value="Ig_sub"/>
</dbReference>
<evidence type="ECO:0000259" key="2">
    <source>
        <dbReference type="PROSITE" id="PS50835"/>
    </source>
</evidence>
<dbReference type="InterPro" id="IPR007110">
    <property type="entry name" value="Ig-like_dom"/>
</dbReference>
<comment type="caution">
    <text evidence="4">The sequence shown here is derived from an EMBL/GenBank/DDBJ whole genome shotgun (WGS) entry which is preliminary data.</text>
</comment>
<dbReference type="SUPFAM" id="SSF48726">
    <property type="entry name" value="Immunoglobulin"/>
    <property type="match status" value="4"/>
</dbReference>
<dbReference type="SUPFAM" id="SSF49265">
    <property type="entry name" value="Fibronectin type III"/>
    <property type="match status" value="1"/>
</dbReference>
<dbReference type="PANTHER" id="PTHR46013">
    <property type="entry name" value="VASCULAR CELL ADHESION MOLECULE 1"/>
    <property type="match status" value="1"/>
</dbReference>
<evidence type="ECO:0000313" key="5">
    <source>
        <dbReference type="Proteomes" id="UP001634394"/>
    </source>
</evidence>
<dbReference type="PANTHER" id="PTHR46013:SF7">
    <property type="entry name" value="IG-LIKE DOMAIN-CONTAINING PROTEIN"/>
    <property type="match status" value="1"/>
</dbReference>
<keyword evidence="5" id="KW-1185">Reference proteome</keyword>
<dbReference type="PROSITE" id="PS50853">
    <property type="entry name" value="FN3"/>
    <property type="match status" value="1"/>
</dbReference>
<dbReference type="Gene3D" id="2.60.40.10">
    <property type="entry name" value="Immunoglobulins"/>
    <property type="match status" value="5"/>
</dbReference>
<dbReference type="InterPro" id="IPR013783">
    <property type="entry name" value="Ig-like_fold"/>
</dbReference>
<feature type="domain" description="Ig-like" evidence="2">
    <location>
        <begin position="502"/>
        <end position="577"/>
    </location>
</feature>
<evidence type="ECO:0000259" key="3">
    <source>
        <dbReference type="PROSITE" id="PS50853"/>
    </source>
</evidence>
<evidence type="ECO:0000256" key="1">
    <source>
        <dbReference type="SAM" id="Phobius"/>
    </source>
</evidence>
<dbReference type="InterPro" id="IPR003961">
    <property type="entry name" value="FN3_dom"/>
</dbReference>
<evidence type="ECO:0000313" key="4">
    <source>
        <dbReference type="EMBL" id="KAL3862877.1"/>
    </source>
</evidence>
<keyword evidence="1" id="KW-1133">Transmembrane helix</keyword>
<dbReference type="CDD" id="cd00063">
    <property type="entry name" value="FN3"/>
    <property type="match status" value="1"/>
</dbReference>
<feature type="domain" description="Ig-like" evidence="2">
    <location>
        <begin position="318"/>
        <end position="393"/>
    </location>
</feature>
<dbReference type="Pfam" id="PF00047">
    <property type="entry name" value="ig"/>
    <property type="match status" value="1"/>
</dbReference>
<dbReference type="SMART" id="SM00409">
    <property type="entry name" value="IG"/>
    <property type="match status" value="5"/>
</dbReference>
<feature type="domain" description="Ig-like" evidence="2">
    <location>
        <begin position="400"/>
        <end position="484"/>
    </location>
</feature>
<feature type="transmembrane region" description="Helical" evidence="1">
    <location>
        <begin position="804"/>
        <end position="829"/>
    </location>
</feature>
<dbReference type="Pfam" id="PF00041">
    <property type="entry name" value="fn3"/>
    <property type="match status" value="1"/>
</dbReference>
<keyword evidence="1" id="KW-0812">Transmembrane</keyword>
<dbReference type="InterPro" id="IPR003598">
    <property type="entry name" value="Ig_sub2"/>
</dbReference>
<dbReference type="SMART" id="SM00060">
    <property type="entry name" value="FN3"/>
    <property type="match status" value="1"/>
</dbReference>
<dbReference type="Pfam" id="PF13895">
    <property type="entry name" value="Ig_2"/>
    <property type="match status" value="2"/>
</dbReference>
<feature type="domain" description="Ig-like" evidence="2">
    <location>
        <begin position="220"/>
        <end position="302"/>
    </location>
</feature>
<proteinExistence type="predicted"/>
<feature type="domain" description="Fibronectin type-III" evidence="3">
    <location>
        <begin position="701"/>
        <end position="798"/>
    </location>
</feature>
<dbReference type="AlphaFoldDB" id="A0ABD3VMQ2"/>
<dbReference type="EMBL" id="JBJQND010000011">
    <property type="protein sequence ID" value="KAL3862877.1"/>
    <property type="molecule type" value="Genomic_DNA"/>
</dbReference>
<name>A0ABD3VMQ2_SINWO</name>
<dbReference type="InterPro" id="IPR036116">
    <property type="entry name" value="FN3_sf"/>
</dbReference>
<protein>
    <submittedName>
        <fullName evidence="4">Uncharacterized protein</fullName>
    </submittedName>
</protein>
<dbReference type="PROSITE" id="PS50835">
    <property type="entry name" value="IG_LIKE"/>
    <property type="match status" value="4"/>
</dbReference>
<sequence>MFGMDLKTWLKMAAFRELYITSFLVLVSQISGQWWSGNATIKHCGSSDLTIAFNFSLSGENFYSRSWGLNSSTNIIAEANSTGILTVQPPYISRLTLSGMNGITLSRVNSSDSGRYLFHIITDTSYKLMTATTTVIINEIPNISCIPITQNYINSITCKIPNVCPGRDSLQPRWNDGSISWLKCPITITKYSCCAVGDPVTNCYNGSLCIETECKDGSDPGSIRLSPNRTSHELTESSSLTVNCSADCFPDCKYTWTGPSGNIVSSSGLLFFMSIGRNQSGQYTCTASDSDIPIKRATSTISVTVFYGPDDRKVSLSPSNTSYQLTELSRLDVKCSATCVPQCDYQWSGPLVSQNNNMGLLSISQIQRNQNGTFICTVTNPKIPGKSATANFYVIVYYGPDTNGLTLSPSNTSYQLTESSSFTVQCTATCEPQCNYQWIGPGTSQNDNHGLLSVSEISRNQSGIFTCTVTNPKNPGKSVIANISVIVYYALDVLVSYSGSMNSTVLLTCIASGEPSQYRFQEWIHKIGATEIRTLTGENTATTSTLTLPNISIEDMGTYVCTVDISITGQNGQIEQTGQTDIFVHGTIFKENTNTMFIGMINKSATIEIPFYSSPSSTTVHFYKGANTVEVTNTSDTLIYLSSSRNIFTFYGKEVLLMGQSAVLHFRMVKLTDYGEYTADLLNNIGSTSRRIVFSSGKPDTPANFHITDIQEKQVTLQWLYGYHKGFDQTFVVQISMDNITWTNASIINAGKEEGWFSATITGLKSNTLYYFRLYSFNVNGESDLADVKFATRTCKESAYLLDIGASIGIGFGGLFLGVIGTIFVIIIIRKRITTPPKFSSTREADISTDMQTYANTGVSPSPAPSHYEELQQDHMEKTMYDRI</sequence>
<accession>A0ABD3VMQ2</accession>
<gene>
    <name evidence="4" type="ORF">ACJMK2_008822</name>
</gene>
<dbReference type="InterPro" id="IPR036179">
    <property type="entry name" value="Ig-like_dom_sf"/>
</dbReference>